<reference evidence="1" key="1">
    <citation type="submission" date="2020-07" db="EMBL/GenBank/DDBJ databases">
        <title>The High-quality genome of the commercially important snow crab, Chionoecetes opilio.</title>
        <authorList>
            <person name="Jeong J.-H."/>
            <person name="Ryu S."/>
        </authorList>
    </citation>
    <scope>NUCLEOTIDE SEQUENCE</scope>
    <source>
        <strain evidence="1">MADBK_172401_WGS</strain>
        <tissue evidence="1">Digestive gland</tissue>
    </source>
</reference>
<accession>A0A8J4YF41</accession>
<gene>
    <name evidence="1" type="ORF">GWK47_004462</name>
</gene>
<dbReference type="OrthoDB" id="6772262at2759"/>
<evidence type="ECO:0000313" key="2">
    <source>
        <dbReference type="Proteomes" id="UP000770661"/>
    </source>
</evidence>
<dbReference type="AlphaFoldDB" id="A0A8J4YF41"/>
<dbReference type="Proteomes" id="UP000770661">
    <property type="component" value="Unassembled WGS sequence"/>
</dbReference>
<sequence length="112" mass="12765">MRRWCDQQCRLRCLSNPFHGRTPVALGSHGGMKDVPGQYWAPRRAWNQWRRTPTILAGTNYRRLNAFSAKIILKARGVPGAPTAPPSPSLLTKRTWDFLHSMEGRKAHHPIP</sequence>
<proteinExistence type="predicted"/>
<organism evidence="1 2">
    <name type="scientific">Chionoecetes opilio</name>
    <name type="common">Atlantic snow crab</name>
    <name type="synonym">Cancer opilio</name>
    <dbReference type="NCBI Taxonomy" id="41210"/>
    <lineage>
        <taxon>Eukaryota</taxon>
        <taxon>Metazoa</taxon>
        <taxon>Ecdysozoa</taxon>
        <taxon>Arthropoda</taxon>
        <taxon>Crustacea</taxon>
        <taxon>Multicrustacea</taxon>
        <taxon>Malacostraca</taxon>
        <taxon>Eumalacostraca</taxon>
        <taxon>Eucarida</taxon>
        <taxon>Decapoda</taxon>
        <taxon>Pleocyemata</taxon>
        <taxon>Brachyura</taxon>
        <taxon>Eubrachyura</taxon>
        <taxon>Majoidea</taxon>
        <taxon>Majidae</taxon>
        <taxon>Chionoecetes</taxon>
    </lineage>
</organism>
<protein>
    <submittedName>
        <fullName evidence="1">Uncharacterized protein</fullName>
    </submittedName>
</protein>
<name>A0A8J4YF41_CHIOP</name>
<evidence type="ECO:0000313" key="1">
    <source>
        <dbReference type="EMBL" id="KAG0726082.1"/>
    </source>
</evidence>
<keyword evidence="2" id="KW-1185">Reference proteome</keyword>
<comment type="caution">
    <text evidence="1">The sequence shown here is derived from an EMBL/GenBank/DDBJ whole genome shotgun (WGS) entry which is preliminary data.</text>
</comment>
<dbReference type="EMBL" id="JACEEZ010004848">
    <property type="protein sequence ID" value="KAG0726082.1"/>
    <property type="molecule type" value="Genomic_DNA"/>
</dbReference>